<keyword evidence="3 5" id="KW-0472">Membrane</keyword>
<dbReference type="SMART" id="SM01270">
    <property type="entry name" value="Longin"/>
    <property type="match status" value="1"/>
</dbReference>
<feature type="domain" description="Longin" evidence="6">
    <location>
        <begin position="32"/>
        <end position="117"/>
    </location>
</feature>
<comment type="similarity">
    <text evidence="2">Belongs to the synaptobrevin family.</text>
</comment>
<feature type="region of interest" description="Disordered" evidence="4">
    <location>
        <begin position="129"/>
        <end position="148"/>
    </location>
</feature>
<dbReference type="CDD" id="cd14824">
    <property type="entry name" value="Longin"/>
    <property type="match status" value="1"/>
</dbReference>
<comment type="subcellular location">
    <subcellularLocation>
        <location evidence="1">Membrane</location>
    </subcellularLocation>
</comment>
<dbReference type="InterPro" id="IPR010908">
    <property type="entry name" value="Longin_dom"/>
</dbReference>
<evidence type="ECO:0000256" key="3">
    <source>
        <dbReference type="ARBA" id="ARBA00023136"/>
    </source>
</evidence>
<comment type="caution">
    <text evidence="7">The sequence shown here is derived from an EMBL/GenBank/DDBJ whole genome shotgun (WGS) entry which is preliminary data.</text>
</comment>
<dbReference type="AlphaFoldDB" id="A0AA87ZV64"/>
<dbReference type="Gramene" id="FCD_00009777-RA">
    <property type="protein sequence ID" value="FCD_00009777-RA:cds"/>
    <property type="gene ID" value="FCD_00009777"/>
</dbReference>
<accession>A0AA87ZV64</accession>
<organism evidence="7 8">
    <name type="scientific">Ficus carica</name>
    <name type="common">Common fig</name>
    <dbReference type="NCBI Taxonomy" id="3494"/>
    <lineage>
        <taxon>Eukaryota</taxon>
        <taxon>Viridiplantae</taxon>
        <taxon>Streptophyta</taxon>
        <taxon>Embryophyta</taxon>
        <taxon>Tracheophyta</taxon>
        <taxon>Spermatophyta</taxon>
        <taxon>Magnoliopsida</taxon>
        <taxon>eudicotyledons</taxon>
        <taxon>Gunneridae</taxon>
        <taxon>Pentapetalae</taxon>
        <taxon>rosids</taxon>
        <taxon>fabids</taxon>
        <taxon>Rosales</taxon>
        <taxon>Moraceae</taxon>
        <taxon>Ficeae</taxon>
        <taxon>Ficus</taxon>
    </lineage>
</organism>
<dbReference type="Gene3D" id="3.30.450.50">
    <property type="entry name" value="Longin domain"/>
    <property type="match status" value="1"/>
</dbReference>
<evidence type="ECO:0000256" key="4">
    <source>
        <dbReference type="SAM" id="MobiDB-lite"/>
    </source>
</evidence>
<dbReference type="EMBL" id="BTGU01000018">
    <property type="protein sequence ID" value="GMN44384.1"/>
    <property type="molecule type" value="Genomic_DNA"/>
</dbReference>
<feature type="transmembrane region" description="Helical" evidence="5">
    <location>
        <begin position="225"/>
        <end position="247"/>
    </location>
</feature>
<keyword evidence="8" id="KW-1185">Reference proteome</keyword>
<dbReference type="PANTHER" id="PTHR47461">
    <property type="entry name" value="PHYTOLONGIN PHYL1.2"/>
    <property type="match status" value="1"/>
</dbReference>
<evidence type="ECO:0000256" key="1">
    <source>
        <dbReference type="ARBA" id="ARBA00004370"/>
    </source>
</evidence>
<reference evidence="7" key="1">
    <citation type="submission" date="2023-07" db="EMBL/GenBank/DDBJ databases">
        <title>draft genome sequence of fig (Ficus carica).</title>
        <authorList>
            <person name="Takahashi T."/>
            <person name="Nishimura K."/>
        </authorList>
    </citation>
    <scope>NUCLEOTIDE SEQUENCE</scope>
</reference>
<gene>
    <name evidence="7" type="ORF">TIFTF001_013584</name>
</gene>
<evidence type="ECO:0000256" key="5">
    <source>
        <dbReference type="SAM" id="Phobius"/>
    </source>
</evidence>
<dbReference type="PANTHER" id="PTHR47461:SF3">
    <property type="entry name" value="PHYTOLONGIN PHYL2.2"/>
    <property type="match status" value="1"/>
</dbReference>
<keyword evidence="5" id="KW-0812">Transmembrane</keyword>
<dbReference type="InterPro" id="IPR011012">
    <property type="entry name" value="Longin-like_dom_sf"/>
</dbReference>
<evidence type="ECO:0000313" key="7">
    <source>
        <dbReference type="EMBL" id="GMN44384.1"/>
    </source>
</evidence>
<evidence type="ECO:0000256" key="2">
    <source>
        <dbReference type="ARBA" id="ARBA00008025"/>
    </source>
</evidence>
<proteinExistence type="inferred from homology"/>
<dbReference type="GO" id="GO:0016020">
    <property type="term" value="C:membrane"/>
    <property type="evidence" value="ECO:0007669"/>
    <property type="project" value="UniProtKB-SubCell"/>
</dbReference>
<dbReference type="Proteomes" id="UP001187192">
    <property type="component" value="Unassembled WGS sequence"/>
</dbReference>
<name>A0AA87ZV64_FICCA</name>
<dbReference type="InterPro" id="IPR044783">
    <property type="entry name" value="PHYL"/>
</dbReference>
<keyword evidence="5" id="KW-1133">Transmembrane helix</keyword>
<protein>
    <recommendedName>
        <fullName evidence="6">Longin domain-containing protein</fullName>
    </recommendedName>
</protein>
<dbReference type="SUPFAM" id="SSF64356">
    <property type="entry name" value="SNARE-like"/>
    <property type="match status" value="1"/>
</dbReference>
<evidence type="ECO:0000313" key="8">
    <source>
        <dbReference type="Proteomes" id="UP001187192"/>
    </source>
</evidence>
<sequence>MISNPDLIHYACIARKTTVLAEFARQPDLEDLARRCIEKTPPYHSMFCHTVRRRTYTFLIDDPFVYFAISDQDLEQSDCLWFLNRVKSGFEEAARGGSKRRSENLVSRSFQPEFDSILREIMASDLNSVNSTPSLSNESQTPSLDGSRGQSLAFTPLLGAKLCNGLKKKKRLSGEANADLGKDSSMENAVDVYDDVNRDFPTPAQKNISSYAGDRQKAKQVWRKHVWVVLLLDLFVCAVLFGIWLWVCRGFKCVES</sequence>
<evidence type="ECO:0000259" key="6">
    <source>
        <dbReference type="SMART" id="SM01270"/>
    </source>
</evidence>